<reference evidence="1" key="1">
    <citation type="submission" date="2009-02" db="EMBL/GenBank/DDBJ databases">
        <title>The Genome Sequence of Ajellomyces capsulatus strain G186AR.</title>
        <authorList>
            <consortium name="The Broad Institute Genome Sequencing Platform"/>
            <person name="Champion M."/>
            <person name="Cuomo C."/>
            <person name="Ma L.-J."/>
            <person name="Henn M.R."/>
            <person name="Sil A."/>
            <person name="Goldman B."/>
            <person name="Young S.K."/>
            <person name="Kodira C.D."/>
            <person name="Zeng Q."/>
            <person name="Koehrsen M."/>
            <person name="Alvarado L."/>
            <person name="Berlin A."/>
            <person name="Borenstein D."/>
            <person name="Chen Z."/>
            <person name="Engels R."/>
            <person name="Freedman E."/>
            <person name="Gellesch M."/>
            <person name="Goldberg J."/>
            <person name="Griggs A."/>
            <person name="Gujja S."/>
            <person name="Heiman D."/>
            <person name="Hepburn T."/>
            <person name="Howarth C."/>
            <person name="Jen D."/>
            <person name="Larson L."/>
            <person name="Lewis B."/>
            <person name="Mehta T."/>
            <person name="Park D."/>
            <person name="Pearson M."/>
            <person name="Roberts A."/>
            <person name="Saif S."/>
            <person name="Shea T."/>
            <person name="Shenoy N."/>
            <person name="Sisk P."/>
            <person name="Stolte C."/>
            <person name="Sykes S."/>
            <person name="Walk T."/>
            <person name="White J."/>
            <person name="Yandava C."/>
            <person name="Klein B."/>
            <person name="McEwen J.G."/>
            <person name="Puccia R."/>
            <person name="Goldman G.H."/>
            <person name="Felipe M.S."/>
            <person name="Nino-Vega G."/>
            <person name="San-Blas G."/>
            <person name="Taylor J."/>
            <person name="Mendoza L."/>
            <person name="Galagan J."/>
            <person name="Nusbaum C."/>
            <person name="Birren B."/>
        </authorList>
    </citation>
    <scope>NUCLEOTIDE SEQUENCE</scope>
    <source>
        <strain evidence="1">G186AR</strain>
    </source>
</reference>
<dbReference type="Proteomes" id="UP000001631">
    <property type="component" value="Unassembled WGS sequence"/>
</dbReference>
<keyword evidence="2" id="KW-1185">Reference proteome</keyword>
<name>C0NLP7_AJECG</name>
<accession>C0NLP7</accession>
<proteinExistence type="predicted"/>
<evidence type="ECO:0000313" key="1">
    <source>
        <dbReference type="EMBL" id="EEH07548.1"/>
    </source>
</evidence>
<dbReference type="EMBL" id="GG663367">
    <property type="protein sequence ID" value="EEH07548.1"/>
    <property type="molecule type" value="Genomic_DNA"/>
</dbReference>
<dbReference type="InParanoid" id="C0NLP7"/>
<dbReference type="RefSeq" id="XP_045288029.1">
    <property type="nucleotide sequence ID" value="XM_045431476.1"/>
</dbReference>
<dbReference type="HOGENOM" id="CLU_1570178_0_0_1"/>
<dbReference type="GeneID" id="69037443"/>
<gene>
    <name evidence="1" type="ORF">HCBG_04427</name>
</gene>
<evidence type="ECO:0000313" key="2">
    <source>
        <dbReference type="Proteomes" id="UP000001631"/>
    </source>
</evidence>
<dbReference type="AlphaFoldDB" id="C0NLP7"/>
<protein>
    <submittedName>
        <fullName evidence="1">Uncharacterized protein</fullName>
    </submittedName>
</protein>
<sequence length="170" mass="18961">MPDAPVFCRTVGSYRSRFFFFFFFKVEPSGLSKTALSHARRAGGGKQSSSKAVSAFVYLVSEVDHKSIVFLSRQKSQSRNPEAINTGLGLREGLELPPLILGLARQKAPTKVDLDTVLVSPQLDGVFVSFVPGQARRWNAPCFSLTLHTDEDPRNDIIAYDLFMFMVNER</sequence>
<organism evidence="1 2">
    <name type="scientific">Ajellomyces capsulatus (strain G186AR / H82 / ATCC MYA-2454 / RMSCC 2432)</name>
    <name type="common">Darling's disease fungus</name>
    <name type="synonym">Histoplasma capsulatum</name>
    <dbReference type="NCBI Taxonomy" id="447093"/>
    <lineage>
        <taxon>Eukaryota</taxon>
        <taxon>Fungi</taxon>
        <taxon>Dikarya</taxon>
        <taxon>Ascomycota</taxon>
        <taxon>Pezizomycotina</taxon>
        <taxon>Eurotiomycetes</taxon>
        <taxon>Eurotiomycetidae</taxon>
        <taxon>Onygenales</taxon>
        <taxon>Ajellomycetaceae</taxon>
        <taxon>Histoplasma</taxon>
    </lineage>
</organism>